<accession>A0AAW1P136</accession>
<dbReference type="Gene3D" id="3.90.550.50">
    <property type="match status" value="1"/>
</dbReference>
<comment type="subcellular location">
    <subcellularLocation>
        <location evidence="1">Membrane</location>
        <topology evidence="1">Single-pass type II membrane protein</topology>
    </subcellularLocation>
</comment>
<dbReference type="Proteomes" id="UP001465755">
    <property type="component" value="Unassembled WGS sequence"/>
</dbReference>
<keyword evidence="9" id="KW-1185">Reference proteome</keyword>
<sequence length="341" mass="38844">MVVGVGALLTLSIFSMRGGSEVVHDEQTDLHHQQNLNGRSYTGDRAPPLQDSDFVHAIPTSQSHEHLALEGRIARMSRAFLVTNYTVGDELRAEGAKWKETWGFYPDDRPLRTFALFGDSRAALAPFLAHKHFGDSYKWLLYGDDDTLFFPHALKRTLHNLDPNIPYFLTDHMWWTEHNMAEDGVRRPDKPKHDSFPHPHAMSPRCVPCNYRGNTSGLPFKMPPGCPCTPEFGYGMTDIDPLWHPDGQPQRTMFDVGKISQTDHEDIRIRVAVVLRTHLLMAAGVCFQELEWDHTLTLHMRSRWFPTHMAHAEVMRVLVGLAAIWKGDPNPFEAKAQVCIF</sequence>
<dbReference type="GO" id="GO:0016020">
    <property type="term" value="C:membrane"/>
    <property type="evidence" value="ECO:0007669"/>
    <property type="project" value="UniProtKB-SubCell"/>
</dbReference>
<evidence type="ECO:0000256" key="6">
    <source>
        <dbReference type="ARBA" id="ARBA00023136"/>
    </source>
</evidence>
<name>A0AAW1P136_9CHLO</name>
<evidence type="ECO:0000256" key="4">
    <source>
        <dbReference type="ARBA" id="ARBA00022968"/>
    </source>
</evidence>
<evidence type="ECO:0000256" key="5">
    <source>
        <dbReference type="ARBA" id="ARBA00022989"/>
    </source>
</evidence>
<keyword evidence="5" id="KW-1133">Transmembrane helix</keyword>
<feature type="chain" id="PRO_5043721593" description="Hexosyltransferase" evidence="7">
    <location>
        <begin position="21"/>
        <end position="341"/>
    </location>
</feature>
<proteinExistence type="inferred from homology"/>
<comment type="similarity">
    <text evidence="2">Belongs to the glycosyltransferase 31 family. Beta3-Gal-T subfamily.</text>
</comment>
<keyword evidence="3" id="KW-0812">Transmembrane</keyword>
<dbReference type="InterPro" id="IPR026050">
    <property type="entry name" value="C1GALT1/C1GALT1_chp1"/>
</dbReference>
<gene>
    <name evidence="8" type="ORF">WJX73_008989</name>
</gene>
<feature type="signal peptide" evidence="7">
    <location>
        <begin position="1"/>
        <end position="20"/>
    </location>
</feature>
<evidence type="ECO:0000313" key="9">
    <source>
        <dbReference type="Proteomes" id="UP001465755"/>
    </source>
</evidence>
<keyword evidence="4" id="KW-0735">Signal-anchor</keyword>
<dbReference type="PANTHER" id="PTHR23033">
    <property type="entry name" value="BETA1,3-GALACTOSYLTRANSFERASE"/>
    <property type="match status" value="1"/>
</dbReference>
<evidence type="ECO:0000256" key="1">
    <source>
        <dbReference type="ARBA" id="ARBA00004606"/>
    </source>
</evidence>
<reference evidence="8 9" key="1">
    <citation type="journal article" date="2024" name="Nat. Commun.">
        <title>Phylogenomics reveals the evolutionary origins of lichenization in chlorophyte algae.</title>
        <authorList>
            <person name="Puginier C."/>
            <person name="Libourel C."/>
            <person name="Otte J."/>
            <person name="Skaloud P."/>
            <person name="Haon M."/>
            <person name="Grisel S."/>
            <person name="Petersen M."/>
            <person name="Berrin J.G."/>
            <person name="Delaux P.M."/>
            <person name="Dal Grande F."/>
            <person name="Keller J."/>
        </authorList>
    </citation>
    <scope>NUCLEOTIDE SEQUENCE [LARGE SCALE GENOMIC DNA]</scope>
    <source>
        <strain evidence="8 9">SAG 2036</strain>
    </source>
</reference>
<keyword evidence="6" id="KW-0472">Membrane</keyword>
<evidence type="ECO:0000256" key="7">
    <source>
        <dbReference type="SAM" id="SignalP"/>
    </source>
</evidence>
<protein>
    <recommendedName>
        <fullName evidence="10">Hexosyltransferase</fullName>
    </recommendedName>
</protein>
<keyword evidence="7" id="KW-0732">Signal</keyword>
<organism evidence="8 9">
    <name type="scientific">Symbiochloris irregularis</name>
    <dbReference type="NCBI Taxonomy" id="706552"/>
    <lineage>
        <taxon>Eukaryota</taxon>
        <taxon>Viridiplantae</taxon>
        <taxon>Chlorophyta</taxon>
        <taxon>core chlorophytes</taxon>
        <taxon>Trebouxiophyceae</taxon>
        <taxon>Trebouxiales</taxon>
        <taxon>Trebouxiaceae</taxon>
        <taxon>Symbiochloris</taxon>
    </lineage>
</organism>
<evidence type="ECO:0000256" key="2">
    <source>
        <dbReference type="ARBA" id="ARBA00006462"/>
    </source>
</evidence>
<evidence type="ECO:0000256" key="3">
    <source>
        <dbReference type="ARBA" id="ARBA00022692"/>
    </source>
</evidence>
<evidence type="ECO:0008006" key="10">
    <source>
        <dbReference type="Google" id="ProtNLM"/>
    </source>
</evidence>
<dbReference type="AlphaFoldDB" id="A0AAW1P136"/>
<evidence type="ECO:0000313" key="8">
    <source>
        <dbReference type="EMBL" id="KAK9803733.1"/>
    </source>
</evidence>
<dbReference type="EMBL" id="JALJOQ010000057">
    <property type="protein sequence ID" value="KAK9803733.1"/>
    <property type="molecule type" value="Genomic_DNA"/>
</dbReference>
<comment type="caution">
    <text evidence="8">The sequence shown here is derived from an EMBL/GenBank/DDBJ whole genome shotgun (WGS) entry which is preliminary data.</text>
</comment>
<dbReference type="PANTHER" id="PTHR23033:SF50">
    <property type="entry name" value="HEXOSYLTRANSFERASE"/>
    <property type="match status" value="1"/>
</dbReference>